<reference evidence="3 4" key="1">
    <citation type="submission" date="2018-06" db="EMBL/GenBank/DDBJ databases">
        <authorList>
            <consortium name="Pathogen Informatics"/>
            <person name="Doyle S."/>
        </authorList>
    </citation>
    <scope>NUCLEOTIDE SEQUENCE [LARGE SCALE GENOMIC DNA]</scope>
    <source>
        <strain evidence="3 4">NCTC8081</strain>
    </source>
</reference>
<organism evidence="3 4">
    <name type="scientific">Clostridium perfringens</name>
    <dbReference type="NCBI Taxonomy" id="1502"/>
    <lineage>
        <taxon>Bacteria</taxon>
        <taxon>Bacillati</taxon>
        <taxon>Bacillota</taxon>
        <taxon>Clostridia</taxon>
        <taxon>Eubacteriales</taxon>
        <taxon>Clostridiaceae</taxon>
        <taxon>Clostridium</taxon>
    </lineage>
</organism>
<name>A0A2X3C997_CLOPF</name>
<accession>A0A2X3C997</accession>
<feature type="domain" description="Glycosyltransferase subfamily 4-like N-terminal" evidence="2">
    <location>
        <begin position="13"/>
        <end position="169"/>
    </location>
</feature>
<dbReference type="CDD" id="cd03801">
    <property type="entry name" value="GT4_PimA-like"/>
    <property type="match status" value="1"/>
</dbReference>
<dbReference type="InterPro" id="IPR028098">
    <property type="entry name" value="Glyco_trans_4-like_N"/>
</dbReference>
<evidence type="ECO:0000313" key="4">
    <source>
        <dbReference type="Proteomes" id="UP000250234"/>
    </source>
</evidence>
<evidence type="ECO:0000313" key="3">
    <source>
        <dbReference type="EMBL" id="SQC08426.1"/>
    </source>
</evidence>
<keyword evidence="3" id="KW-0328">Glycosyltransferase</keyword>
<dbReference type="PANTHER" id="PTHR12526:SF630">
    <property type="entry name" value="GLYCOSYLTRANSFERASE"/>
    <property type="match status" value="1"/>
</dbReference>
<gene>
    <name evidence="3" type="ORF">NCTC8081_02354</name>
</gene>
<protein>
    <submittedName>
        <fullName evidence="3">Group 1 glycosyl transferase</fullName>
        <ecNumber evidence="3">2.4.1.11</ecNumber>
    </submittedName>
</protein>
<keyword evidence="3" id="KW-0808">Transferase</keyword>
<proteinExistence type="predicted"/>
<dbReference type="SUPFAM" id="SSF53756">
    <property type="entry name" value="UDP-Glycosyltransferase/glycogen phosphorylase"/>
    <property type="match status" value="1"/>
</dbReference>
<feature type="domain" description="Glycosyl transferase family 1" evidence="1">
    <location>
        <begin position="175"/>
        <end position="318"/>
    </location>
</feature>
<dbReference type="EMBL" id="UAWO01000002">
    <property type="protein sequence ID" value="SQC08426.1"/>
    <property type="molecule type" value="Genomic_DNA"/>
</dbReference>
<evidence type="ECO:0000259" key="1">
    <source>
        <dbReference type="Pfam" id="PF00534"/>
    </source>
</evidence>
<evidence type="ECO:0000259" key="2">
    <source>
        <dbReference type="Pfam" id="PF13439"/>
    </source>
</evidence>
<dbReference type="EC" id="2.4.1.11" evidence="3"/>
<dbReference type="Pfam" id="PF13439">
    <property type="entry name" value="Glyco_transf_4"/>
    <property type="match status" value="1"/>
</dbReference>
<dbReference type="PANTHER" id="PTHR12526">
    <property type="entry name" value="GLYCOSYLTRANSFERASE"/>
    <property type="match status" value="1"/>
</dbReference>
<dbReference type="Gene3D" id="3.40.50.2000">
    <property type="entry name" value="Glycogen Phosphorylase B"/>
    <property type="match status" value="2"/>
</dbReference>
<dbReference type="AlphaFoldDB" id="A0A2X3C997"/>
<dbReference type="Proteomes" id="UP000250234">
    <property type="component" value="Unassembled WGS sequence"/>
</dbReference>
<dbReference type="GO" id="GO:0004373">
    <property type="term" value="F:alpha-1,4-glucan glucosyltransferase (UDP-glucose donor) activity"/>
    <property type="evidence" value="ECO:0007669"/>
    <property type="project" value="UniProtKB-EC"/>
</dbReference>
<sequence length="358" mass="41975">MITLQILDSVGLGGVEKIAYYIHKNNIKLNIKSYIAVNKDYYDKFIEYYNLNGDKNIILLDFKSNDSILKKISIYRKIIKNINPDIIHTHARRECVSICLLKKIYKDIKHIRTQHMEEKGGKRKTLFEKSLYKKDVDEWITTSKKLLNEYVLKYIGNVKSAKVIYNGIENDYNIKRKNNKSNIIKFGFVGRITKQKGLDILLENLEKLNDSYLKKIHIDIYGDGSELENLKEYVREKNLNNVIFHGYTNKPLEKIKTFDILIMPSRYEGVPLVMLEAMSMGVPISISNVGGVSEIINTGYDGWIINDNRWDLFLKDIIDEKFDIESISKNSIEKYNKRFTKDLMCEKYYEEYINILKV</sequence>
<dbReference type="Pfam" id="PF00534">
    <property type="entry name" value="Glycos_transf_1"/>
    <property type="match status" value="1"/>
</dbReference>
<dbReference type="RefSeq" id="WP_181465745.1">
    <property type="nucleotide sequence ID" value="NZ_CATNYA010000088.1"/>
</dbReference>
<dbReference type="InterPro" id="IPR001296">
    <property type="entry name" value="Glyco_trans_1"/>
</dbReference>